<name>A0A834UEU6_VESPE</name>
<accession>A0A834UEU6</accession>
<organism evidence="1 2">
    <name type="scientific">Vespula pensylvanica</name>
    <name type="common">Western yellow jacket</name>
    <name type="synonym">Wasp</name>
    <dbReference type="NCBI Taxonomy" id="30213"/>
    <lineage>
        <taxon>Eukaryota</taxon>
        <taxon>Metazoa</taxon>
        <taxon>Ecdysozoa</taxon>
        <taxon>Arthropoda</taxon>
        <taxon>Hexapoda</taxon>
        <taxon>Insecta</taxon>
        <taxon>Pterygota</taxon>
        <taxon>Neoptera</taxon>
        <taxon>Endopterygota</taxon>
        <taxon>Hymenoptera</taxon>
        <taxon>Apocrita</taxon>
        <taxon>Aculeata</taxon>
        <taxon>Vespoidea</taxon>
        <taxon>Vespidae</taxon>
        <taxon>Vespinae</taxon>
        <taxon>Vespula</taxon>
    </lineage>
</organism>
<evidence type="ECO:0000313" key="2">
    <source>
        <dbReference type="Proteomes" id="UP000600918"/>
    </source>
</evidence>
<evidence type="ECO:0000313" key="1">
    <source>
        <dbReference type="EMBL" id="KAF7434796.1"/>
    </source>
</evidence>
<comment type="caution">
    <text evidence="1">The sequence shown here is derived from an EMBL/GenBank/DDBJ whole genome shotgun (WGS) entry which is preliminary data.</text>
</comment>
<protein>
    <submittedName>
        <fullName evidence="1">Uncharacterized protein</fullName>
    </submittedName>
</protein>
<dbReference type="EMBL" id="JACSDY010000002">
    <property type="protein sequence ID" value="KAF7434796.1"/>
    <property type="molecule type" value="Genomic_DNA"/>
</dbReference>
<dbReference type="AlphaFoldDB" id="A0A834UEU6"/>
<reference evidence="1" key="1">
    <citation type="journal article" date="2020" name="G3 (Bethesda)">
        <title>High-Quality Assemblies for Three Invasive Social Wasps from the &lt;i&gt;Vespula&lt;/i&gt; Genus.</title>
        <authorList>
            <person name="Harrop T.W.R."/>
            <person name="Guhlin J."/>
            <person name="McLaughlin G.M."/>
            <person name="Permina E."/>
            <person name="Stockwell P."/>
            <person name="Gilligan J."/>
            <person name="Le Lec M.F."/>
            <person name="Gruber M.A.M."/>
            <person name="Quinn O."/>
            <person name="Lovegrove M."/>
            <person name="Duncan E.J."/>
            <person name="Remnant E.J."/>
            <person name="Van Eeckhoven J."/>
            <person name="Graham B."/>
            <person name="Knapp R.A."/>
            <person name="Langford K.W."/>
            <person name="Kronenberg Z."/>
            <person name="Press M.O."/>
            <person name="Eacker S.M."/>
            <person name="Wilson-Rankin E.E."/>
            <person name="Purcell J."/>
            <person name="Lester P.J."/>
            <person name="Dearden P.K."/>
        </authorList>
    </citation>
    <scope>NUCLEOTIDE SEQUENCE</scope>
    <source>
        <strain evidence="1">Volc-1</strain>
    </source>
</reference>
<keyword evidence="2" id="KW-1185">Reference proteome</keyword>
<proteinExistence type="predicted"/>
<dbReference type="Proteomes" id="UP000600918">
    <property type="component" value="Unassembled WGS sequence"/>
</dbReference>
<gene>
    <name evidence="1" type="ORF">H0235_002987</name>
</gene>
<sequence>MIMAAAAATTVTADATENLAGNEYLERVKSKLKSPGHTSFDELTPTLTNSTLAHKCELSTIENNSFPDTERFVEECHVSCSPSHSRSSLVQKALWLFKL</sequence>